<evidence type="ECO:0000313" key="3">
    <source>
        <dbReference type="Proteomes" id="UP001501791"/>
    </source>
</evidence>
<feature type="transmembrane region" description="Helical" evidence="1">
    <location>
        <begin position="101"/>
        <end position="123"/>
    </location>
</feature>
<protein>
    <recommendedName>
        <fullName evidence="4">DUF1772 domain-containing protein</fullName>
    </recommendedName>
</protein>
<keyword evidence="1" id="KW-0472">Membrane</keyword>
<feature type="transmembrane region" description="Helical" evidence="1">
    <location>
        <begin position="73"/>
        <end position="95"/>
    </location>
</feature>
<keyword evidence="3" id="KW-1185">Reference proteome</keyword>
<feature type="transmembrane region" description="Helical" evidence="1">
    <location>
        <begin position="144"/>
        <end position="162"/>
    </location>
</feature>
<evidence type="ECO:0000256" key="1">
    <source>
        <dbReference type="SAM" id="Phobius"/>
    </source>
</evidence>
<accession>A0ABN2AYT4</accession>
<keyword evidence="1" id="KW-0812">Transmembrane</keyword>
<evidence type="ECO:0000313" key="2">
    <source>
        <dbReference type="EMBL" id="GAA1530442.1"/>
    </source>
</evidence>
<gene>
    <name evidence="2" type="ORF">GCM10009691_02940</name>
</gene>
<evidence type="ECO:0008006" key="4">
    <source>
        <dbReference type="Google" id="ProtNLM"/>
    </source>
</evidence>
<organism evidence="2 3">
    <name type="scientific">Brevibacterium picturae</name>
    <dbReference type="NCBI Taxonomy" id="260553"/>
    <lineage>
        <taxon>Bacteria</taxon>
        <taxon>Bacillati</taxon>
        <taxon>Actinomycetota</taxon>
        <taxon>Actinomycetes</taxon>
        <taxon>Micrococcales</taxon>
        <taxon>Brevibacteriaceae</taxon>
        <taxon>Brevibacterium</taxon>
    </lineage>
</organism>
<comment type="caution">
    <text evidence="2">The sequence shown here is derived from an EMBL/GenBank/DDBJ whole genome shotgun (WGS) entry which is preliminary data.</text>
</comment>
<sequence length="165" mass="17140">MSPAEPNESLTQDLAQMWHETWPEMLNVSAAVSGAVVGGFYTAFALVVLPAFDRTDPQSATQTMVTINEVAETPPFLSLFSFSALTSAVSTVVALRQNDVAAAIGASLIVAGTLTTVAANVPMNRALGAGSMPWSTYRRRWGRANALRGLASIAGAALLAAANAT</sequence>
<feature type="transmembrane region" description="Helical" evidence="1">
    <location>
        <begin position="28"/>
        <end position="52"/>
    </location>
</feature>
<dbReference type="Proteomes" id="UP001501791">
    <property type="component" value="Unassembled WGS sequence"/>
</dbReference>
<dbReference type="RefSeq" id="WP_346035066.1">
    <property type="nucleotide sequence ID" value="NZ_BAAALY010000002.1"/>
</dbReference>
<reference evidence="2 3" key="1">
    <citation type="journal article" date="2019" name="Int. J. Syst. Evol. Microbiol.">
        <title>The Global Catalogue of Microorganisms (GCM) 10K type strain sequencing project: providing services to taxonomists for standard genome sequencing and annotation.</title>
        <authorList>
            <consortium name="The Broad Institute Genomics Platform"/>
            <consortium name="The Broad Institute Genome Sequencing Center for Infectious Disease"/>
            <person name="Wu L."/>
            <person name="Ma J."/>
        </authorList>
    </citation>
    <scope>NUCLEOTIDE SEQUENCE [LARGE SCALE GENOMIC DNA]</scope>
    <source>
        <strain evidence="2 3">JCM 13319</strain>
    </source>
</reference>
<name>A0ABN2AYT4_9MICO</name>
<keyword evidence="1" id="KW-1133">Transmembrane helix</keyword>
<dbReference type="EMBL" id="BAAALY010000002">
    <property type="protein sequence ID" value="GAA1530442.1"/>
    <property type="molecule type" value="Genomic_DNA"/>
</dbReference>
<proteinExistence type="predicted"/>